<feature type="region of interest" description="Disordered" evidence="7">
    <location>
        <begin position="115"/>
        <end position="140"/>
    </location>
</feature>
<keyword evidence="3 6" id="KW-0808">Transferase</keyword>
<dbReference type="AlphaFoldDB" id="A0ABD2Q320"/>
<dbReference type="CDD" id="cd02440">
    <property type="entry name" value="AdoMet_MTases"/>
    <property type="match status" value="1"/>
</dbReference>
<evidence type="ECO:0000256" key="3">
    <source>
        <dbReference type="ARBA" id="ARBA00022679"/>
    </source>
</evidence>
<dbReference type="InterPro" id="IPR010675">
    <property type="entry name" value="Bin3_C"/>
</dbReference>
<reference evidence="9 10" key="1">
    <citation type="submission" date="2024-11" db="EMBL/GenBank/DDBJ databases">
        <title>Adaptive evolution of stress response genes in parasites aligns with host niche diversity.</title>
        <authorList>
            <person name="Hahn C."/>
            <person name="Resl P."/>
        </authorList>
    </citation>
    <scope>NUCLEOTIDE SEQUENCE [LARGE SCALE GENOMIC DNA]</scope>
    <source>
        <strain evidence="9">EGGRZ-B1_66</strain>
        <tissue evidence="9">Body</tissue>
    </source>
</reference>
<dbReference type="GO" id="GO:0032259">
    <property type="term" value="P:methylation"/>
    <property type="evidence" value="ECO:0007669"/>
    <property type="project" value="UniProtKB-KW"/>
</dbReference>
<dbReference type="GO" id="GO:0008171">
    <property type="term" value="F:O-methyltransferase activity"/>
    <property type="evidence" value="ECO:0007669"/>
    <property type="project" value="UniProtKB-UniRule"/>
</dbReference>
<dbReference type="EC" id="2.1.1.-" evidence="6"/>
<comment type="caution">
    <text evidence="9">The sequence shown here is derived from an EMBL/GenBank/DDBJ whole genome shotgun (WGS) entry which is preliminary data.</text>
</comment>
<evidence type="ECO:0000256" key="2">
    <source>
        <dbReference type="ARBA" id="ARBA00022603"/>
    </source>
</evidence>
<dbReference type="Gene3D" id="3.40.50.150">
    <property type="entry name" value="Vaccinia Virus protein VP39"/>
    <property type="match status" value="1"/>
</dbReference>
<evidence type="ECO:0000256" key="7">
    <source>
        <dbReference type="SAM" id="MobiDB-lite"/>
    </source>
</evidence>
<evidence type="ECO:0000256" key="1">
    <source>
        <dbReference type="ARBA" id="ARBA00008361"/>
    </source>
</evidence>
<name>A0ABD2Q320_9PLAT</name>
<feature type="compositionally biased region" description="Polar residues" evidence="7">
    <location>
        <begin position="121"/>
        <end position="140"/>
    </location>
</feature>
<keyword evidence="4 5" id="KW-0949">S-adenosyl-L-methionine</keyword>
<keyword evidence="10" id="KW-1185">Reference proteome</keyword>
<protein>
    <recommendedName>
        <fullName evidence="6">RNA methyltransferase</fullName>
        <ecNumber evidence="6">2.1.1.-</ecNumber>
    </recommendedName>
</protein>
<organism evidence="9 10">
    <name type="scientific">Cichlidogyrus casuarinus</name>
    <dbReference type="NCBI Taxonomy" id="1844966"/>
    <lineage>
        <taxon>Eukaryota</taxon>
        <taxon>Metazoa</taxon>
        <taxon>Spiralia</taxon>
        <taxon>Lophotrochozoa</taxon>
        <taxon>Platyhelminthes</taxon>
        <taxon>Monogenea</taxon>
        <taxon>Monopisthocotylea</taxon>
        <taxon>Dactylogyridea</taxon>
        <taxon>Ancyrocephalidae</taxon>
        <taxon>Cichlidogyrus</taxon>
    </lineage>
</organism>
<dbReference type="Pfam" id="PF06859">
    <property type="entry name" value="Bin3"/>
    <property type="match status" value="1"/>
</dbReference>
<proteinExistence type="inferred from homology"/>
<keyword evidence="2 6" id="KW-0489">Methyltransferase</keyword>
<evidence type="ECO:0000256" key="5">
    <source>
        <dbReference type="PROSITE-ProRule" id="PRU00848"/>
    </source>
</evidence>
<dbReference type="SUPFAM" id="SSF53335">
    <property type="entry name" value="S-adenosyl-L-methionine-dependent methyltransferases"/>
    <property type="match status" value="1"/>
</dbReference>
<dbReference type="InterPro" id="IPR039772">
    <property type="entry name" value="Bin3-like"/>
</dbReference>
<dbReference type="PANTHER" id="PTHR12315">
    <property type="entry name" value="BICOID-INTERACTING PROTEIN RELATED"/>
    <property type="match status" value="1"/>
</dbReference>
<feature type="compositionally biased region" description="Polar residues" evidence="7">
    <location>
        <begin position="539"/>
        <end position="551"/>
    </location>
</feature>
<dbReference type="GO" id="GO:0008173">
    <property type="term" value="F:RNA methyltransferase activity"/>
    <property type="evidence" value="ECO:0007669"/>
    <property type="project" value="UniProtKB-UniRule"/>
</dbReference>
<evidence type="ECO:0000313" key="10">
    <source>
        <dbReference type="Proteomes" id="UP001626550"/>
    </source>
</evidence>
<dbReference type="EMBL" id="JBJKFK010001124">
    <property type="protein sequence ID" value="KAL3314011.1"/>
    <property type="molecule type" value="Genomic_DNA"/>
</dbReference>
<evidence type="ECO:0000256" key="4">
    <source>
        <dbReference type="ARBA" id="ARBA00022691"/>
    </source>
</evidence>
<gene>
    <name evidence="9" type="ORF">Ciccas_007385</name>
</gene>
<evidence type="ECO:0000259" key="8">
    <source>
        <dbReference type="PROSITE" id="PS51515"/>
    </source>
</evidence>
<dbReference type="InterPro" id="IPR024160">
    <property type="entry name" value="BIN3_SAM-bd_dom"/>
</dbReference>
<evidence type="ECO:0000313" key="9">
    <source>
        <dbReference type="EMBL" id="KAL3314011.1"/>
    </source>
</evidence>
<comment type="similarity">
    <text evidence="1 6">Belongs to the methyltransferase superfamily.</text>
</comment>
<feature type="region of interest" description="Disordered" evidence="7">
    <location>
        <begin position="477"/>
        <end position="551"/>
    </location>
</feature>
<dbReference type="InterPro" id="IPR029063">
    <property type="entry name" value="SAM-dependent_MTases_sf"/>
</dbReference>
<dbReference type="PANTHER" id="PTHR12315:SF0">
    <property type="entry name" value="7SK SNRNA METHYLPHOSPHATE CAPPING ENZYME"/>
    <property type="match status" value="1"/>
</dbReference>
<accession>A0ABD2Q320</accession>
<evidence type="ECO:0000256" key="6">
    <source>
        <dbReference type="RuleBase" id="RU367087"/>
    </source>
</evidence>
<dbReference type="Proteomes" id="UP001626550">
    <property type="component" value="Unassembled WGS sequence"/>
</dbReference>
<sequence>MFGQSQWPPPRMNLPRPNVCQFLDPNHFPLRPLGCTPFNQLRYLQPPNIQPQHHFNRPGASSMKRIFNRINRKSRKKPIKKSHRSISSILNPSDPLNLQDLMKETERRRVAGLSPLRGDSKMNTPAVSLANESPIGTSSRLGNALTESIRLMEMNDSSESVGRSLPKQPAALSEKTLVGKIRRRYNNRKTIPKTGNYANYYSRRDPKERLQYLMPEWFNGKDVADYGCHNGTMTFAILEKFPDVNKIDALDCDGELIANARHMQRERIRWNPNSNHFEKINFQTANWVDTCSSTDDPLYDTILAFSVTKWIHLNHGDVGLMRFFRRAFNLLKPGGHLVLEPQPKTSYKRTRFTTTQMSNYRGLKIDPSNLEPLLLDLGFSYFDTIKMPLPNQPFKRHIMLCSKSYGATPASIRNDYRDEAAIGLPMSPAPTEASISSTSPVIIREPPPVNYCPQTPTYVLSPLSPEAQQVLLASREAVTSSRIPDEGPKVDSTSEIDSSPLVPFSPHRSSRSPLNRIQFVARNEAEASPRVVNPDYASPDTTTMLSGASPS</sequence>
<feature type="domain" description="Bin3-type SAM" evidence="8">
    <location>
        <begin position="1"/>
        <end position="406"/>
    </location>
</feature>
<dbReference type="PROSITE" id="PS51515">
    <property type="entry name" value="BIN3_SAM"/>
    <property type="match status" value="1"/>
</dbReference>